<evidence type="ECO:0000313" key="1">
    <source>
        <dbReference type="EMBL" id="RCW47413.1"/>
    </source>
</evidence>
<keyword evidence="2" id="KW-1185">Reference proteome</keyword>
<dbReference type="OrthoDB" id="2433869at2"/>
<name>A0A368W0Y8_9BACL</name>
<proteinExistence type="predicted"/>
<dbReference type="EMBL" id="QPJD01000008">
    <property type="protein sequence ID" value="RCW47413.1"/>
    <property type="molecule type" value="Genomic_DNA"/>
</dbReference>
<accession>A0A368W0Y8</accession>
<reference evidence="1 2" key="1">
    <citation type="submission" date="2018-07" db="EMBL/GenBank/DDBJ databases">
        <title>Genomic Encyclopedia of Type Strains, Phase III (KMG-III): the genomes of soil and plant-associated and newly described type strains.</title>
        <authorList>
            <person name="Whitman W."/>
        </authorList>
    </citation>
    <scope>NUCLEOTIDE SEQUENCE [LARGE SCALE GENOMIC DNA]</scope>
    <source>
        <strain evidence="1 2">CECT 7506</strain>
    </source>
</reference>
<organism evidence="1 2">
    <name type="scientific">Paenibacillus prosopidis</name>
    <dbReference type="NCBI Taxonomy" id="630520"/>
    <lineage>
        <taxon>Bacteria</taxon>
        <taxon>Bacillati</taxon>
        <taxon>Bacillota</taxon>
        <taxon>Bacilli</taxon>
        <taxon>Bacillales</taxon>
        <taxon>Paenibacillaceae</taxon>
        <taxon>Paenibacillus</taxon>
    </lineage>
</organism>
<evidence type="ECO:0000313" key="2">
    <source>
        <dbReference type="Proteomes" id="UP000252415"/>
    </source>
</evidence>
<comment type="caution">
    <text evidence="1">The sequence shown here is derived from an EMBL/GenBank/DDBJ whole genome shotgun (WGS) entry which is preliminary data.</text>
</comment>
<dbReference type="RefSeq" id="WP_114380694.1">
    <property type="nucleotide sequence ID" value="NZ_QPJD01000008.1"/>
</dbReference>
<dbReference type="Proteomes" id="UP000252415">
    <property type="component" value="Unassembled WGS sequence"/>
</dbReference>
<dbReference type="AlphaFoldDB" id="A0A368W0Y8"/>
<sequence length="411" mass="47000">MRRYWLSIIIAVLAVSGIGSYYAFARQNYLPEYKLETIQGDPKEGEDVTLIGSYYGDMRSEPLEVNTAGSEYGGLNTNFRTRLTGVPWIYRQPDIHQLIKDHKSFMRGKGNMNGFYRDEEWVIYSDVSIKNKRSDTPLAALKLTLLHEATDKVSTFQQTYELPKEPSHIFVEDVQRIDDEIFILVKKIYNVYKPIDVEYNIVVLDLSSGKQLRNVKLENWSSPAKDIEMQVSTILTDRPSAPTETFLFNVSEMKINKNTGNAQRIGEKYYSYSYRTSLLTELSDMGWQSADDGGRVISLQHDYFYFAEYGLDHITLSRYGLKTKEQERAYASISAEQLGVDEIKSVQISSNRVYLLFNQAGVPGAAVLDLTNGEVLFTGRTAEIGDEQETEQEMKENLHLLNLEIVEKIKD</sequence>
<protein>
    <submittedName>
        <fullName evidence="1">Uncharacterized protein</fullName>
    </submittedName>
</protein>
<gene>
    <name evidence="1" type="ORF">DFP97_10827</name>
</gene>